<organism evidence="2 3">
    <name type="scientific">Nicotiana sylvestris</name>
    <name type="common">Wood tobacco</name>
    <name type="synonym">South American tobacco</name>
    <dbReference type="NCBI Taxonomy" id="4096"/>
    <lineage>
        <taxon>Eukaryota</taxon>
        <taxon>Viridiplantae</taxon>
        <taxon>Streptophyta</taxon>
        <taxon>Embryophyta</taxon>
        <taxon>Tracheophyta</taxon>
        <taxon>Spermatophyta</taxon>
        <taxon>Magnoliopsida</taxon>
        <taxon>eudicotyledons</taxon>
        <taxon>Gunneridae</taxon>
        <taxon>Pentapetalae</taxon>
        <taxon>asterids</taxon>
        <taxon>lamiids</taxon>
        <taxon>Solanales</taxon>
        <taxon>Solanaceae</taxon>
        <taxon>Nicotianoideae</taxon>
        <taxon>Nicotianeae</taxon>
        <taxon>Nicotiana</taxon>
    </lineage>
</organism>
<dbReference type="OrthoDB" id="1740010at2759"/>
<reference evidence="3" key="2">
    <citation type="submission" date="2025-08" db="UniProtKB">
        <authorList>
            <consortium name="RefSeq"/>
        </authorList>
    </citation>
    <scope>IDENTIFICATION</scope>
    <source>
        <tissue evidence="3">Leaf</tissue>
    </source>
</reference>
<name>A0A1U7VPH6_NICSY</name>
<accession>A0A1U7VPH6</accession>
<sequence length="361" mass="41174">MEKMIKNQEQTDKERRQMNQVVASDTTSIKQIETQLGQMSSQLNVRPQGSLPSDTIPNPKRDEGIKRMFAILTRRSKILKKKSIVVEDDDNEEELPLKYAFPKVKSPKVPKVAHPKVDDPPKVDEVPKQDVPLVVNKTPKAVEVPKEVPSKEKEPINEASKEAPKLYNQLWRPPPLFSQRFAKQQQEGQLQKFYGMLNQITINVPFVKALENMSGYAKFMKDLVTKKKNANFETIKVTHQCFAIISQTEIKKIEDSGFFTILCAIRLTSFTKVLCDLGASINLMLYAIFKKLGLGDPRPTTMKLLMTYRTLKKPLGVIDDILIKVDRFYFPADFVILDCEMDVEILIILGRPFLATGQSYL</sequence>
<dbReference type="PANTHER" id="PTHR33067">
    <property type="entry name" value="RNA-DIRECTED DNA POLYMERASE-RELATED"/>
    <property type="match status" value="1"/>
</dbReference>
<dbReference type="InterPro" id="IPR021109">
    <property type="entry name" value="Peptidase_aspartic_dom_sf"/>
</dbReference>
<feature type="region of interest" description="Disordered" evidence="1">
    <location>
        <begin position="40"/>
        <end position="61"/>
    </location>
</feature>
<gene>
    <name evidence="3" type="primary">LOC104219332</name>
</gene>
<dbReference type="PANTHER" id="PTHR33067:SF9">
    <property type="entry name" value="RNA-DIRECTED DNA POLYMERASE"/>
    <property type="match status" value="1"/>
</dbReference>
<feature type="compositionally biased region" description="Polar residues" evidence="1">
    <location>
        <begin position="40"/>
        <end position="56"/>
    </location>
</feature>
<dbReference type="Proteomes" id="UP000189701">
    <property type="component" value="Unplaced"/>
</dbReference>
<reference evidence="2" key="1">
    <citation type="journal article" date="2013" name="Genome Biol.">
        <title>Reference genomes and transcriptomes of Nicotiana sylvestris and Nicotiana tomentosiformis.</title>
        <authorList>
            <person name="Sierro N."/>
            <person name="Battey J.N."/>
            <person name="Ouadi S."/>
            <person name="Bovet L."/>
            <person name="Goepfert S."/>
            <person name="Bakaher N."/>
            <person name="Peitsch M.C."/>
            <person name="Ivanov N.V."/>
        </authorList>
    </citation>
    <scope>NUCLEOTIDE SEQUENCE [LARGE SCALE GENOMIC DNA]</scope>
</reference>
<evidence type="ECO:0000256" key="1">
    <source>
        <dbReference type="SAM" id="MobiDB-lite"/>
    </source>
</evidence>
<dbReference type="AlphaFoldDB" id="A0A1U7VPH6"/>
<dbReference type="Gene3D" id="2.40.70.10">
    <property type="entry name" value="Acid Proteases"/>
    <property type="match status" value="1"/>
</dbReference>
<proteinExistence type="predicted"/>
<dbReference type="RefSeq" id="XP_009768298.1">
    <property type="nucleotide sequence ID" value="XM_009769996.1"/>
</dbReference>
<dbReference type="CDD" id="cd00303">
    <property type="entry name" value="retropepsin_like"/>
    <property type="match status" value="1"/>
</dbReference>
<protein>
    <submittedName>
        <fullName evidence="3">Uncharacterized protein LOC104219332</fullName>
    </submittedName>
</protein>
<evidence type="ECO:0000313" key="2">
    <source>
        <dbReference type="Proteomes" id="UP000189701"/>
    </source>
</evidence>
<dbReference type="KEGG" id="nsy:104219332"/>
<keyword evidence="2" id="KW-1185">Reference proteome</keyword>
<dbReference type="GeneID" id="104219332"/>
<feature type="compositionally biased region" description="Basic and acidic residues" evidence="1">
    <location>
        <begin position="1"/>
        <end position="17"/>
    </location>
</feature>
<feature type="region of interest" description="Disordered" evidence="1">
    <location>
        <begin position="1"/>
        <end position="26"/>
    </location>
</feature>
<dbReference type="eggNOG" id="KOG0017">
    <property type="taxonomic scope" value="Eukaryota"/>
</dbReference>
<evidence type="ECO:0000313" key="3">
    <source>
        <dbReference type="RefSeq" id="XP_009768298.1"/>
    </source>
</evidence>